<evidence type="ECO:0000256" key="4">
    <source>
        <dbReference type="ARBA" id="ARBA00022622"/>
    </source>
</evidence>
<evidence type="ECO:0000256" key="6">
    <source>
        <dbReference type="ARBA" id="ARBA00022801"/>
    </source>
</evidence>
<feature type="binding site" evidence="13">
    <location>
        <position position="378"/>
    </location>
    <ligand>
        <name>Zn(2+)</name>
        <dbReference type="ChEBI" id="CHEBI:29105"/>
        <label>2</label>
    </ligand>
</feature>
<feature type="binding site" evidence="13">
    <location>
        <position position="332"/>
    </location>
    <ligand>
        <name>Mg(2+)</name>
        <dbReference type="ChEBI" id="CHEBI:18420"/>
    </ligand>
</feature>
<evidence type="ECO:0000256" key="2">
    <source>
        <dbReference type="ARBA" id="ARBA00022475"/>
    </source>
</evidence>
<sequence length="497" mass="52927">MFHRSAVIFAALVLTVSPDTTVAQPASTTDAYRAQAMAELERLNAEAPIVGKARNIILFIGDGMGVTTLTAARIHQGQRQGVDGESFVTAMDRLPNTALVKTYSHDGQVSDSAPTATAMLTGVKTRNGVIGIGPEAAENDCAASKSHRLPSLFELAQGQGLATGVVSTARITHATPAASYAHTPQRDWEADGDLSADARKQGCIDVVRQMIEGEVGSRLDVILGGGRAFFLPASASDPEYADRKGKRTDKRDLTAEWQNRNPRGAYVWSSQSFAKVDLRSTSRLLGLFEPDHMQYEADRAKDVGGEPSLAEMTRAAITMLGSRDKGYVLLVEGGRIDHAHHAGNARRALEDTIALDEAVKAALEMTNRQDTLVLVTADHSHTMSISGYPSRGNPILGTAAFGGQAVKAKDGKGYTTLGYAGGPGAVTETPRPDPLQVDTTALDYKQQSLVPLNSETHAGDDVLARASGPMAHLVKGTIEQNTLYYVMRQALALPVGR</sequence>
<accession>A0A7C9KYA2</accession>
<evidence type="ECO:0000313" key="15">
    <source>
        <dbReference type="EMBL" id="MQT16708.1"/>
    </source>
</evidence>
<evidence type="ECO:0000256" key="14">
    <source>
        <dbReference type="RuleBase" id="RU003946"/>
    </source>
</evidence>
<keyword evidence="7 13" id="KW-0862">Zinc</keyword>
<proteinExistence type="inferred from homology"/>
<dbReference type="EMBL" id="WIOL01000002">
    <property type="protein sequence ID" value="MQT16708.1"/>
    <property type="molecule type" value="Genomic_DNA"/>
</dbReference>
<keyword evidence="10" id="KW-0325">Glycoprotein</keyword>
<keyword evidence="8 13" id="KW-0460">Magnesium</keyword>
<dbReference type="GO" id="GO:0046872">
    <property type="term" value="F:metal ion binding"/>
    <property type="evidence" value="ECO:0007669"/>
    <property type="project" value="UniProtKB-KW"/>
</dbReference>
<keyword evidence="3" id="KW-0597">Phosphoprotein</keyword>
<evidence type="ECO:0000256" key="12">
    <source>
        <dbReference type="PIRSR" id="PIRSR601952-1"/>
    </source>
</evidence>
<dbReference type="GO" id="GO:0098552">
    <property type="term" value="C:side of membrane"/>
    <property type="evidence" value="ECO:0007669"/>
    <property type="project" value="UniProtKB-KW"/>
</dbReference>
<evidence type="ECO:0000256" key="13">
    <source>
        <dbReference type="PIRSR" id="PIRSR601952-2"/>
    </source>
</evidence>
<evidence type="ECO:0000256" key="10">
    <source>
        <dbReference type="ARBA" id="ARBA00023180"/>
    </source>
</evidence>
<keyword evidence="5 13" id="KW-0479">Metal-binding</keyword>
<dbReference type="InterPro" id="IPR017850">
    <property type="entry name" value="Alkaline_phosphatase_core_sf"/>
</dbReference>
<comment type="caution">
    <text evidence="15">The sequence shown here is derived from an EMBL/GenBank/DDBJ whole genome shotgun (WGS) entry which is preliminary data.</text>
</comment>
<dbReference type="PANTHER" id="PTHR11596:SF5">
    <property type="entry name" value="ALKALINE PHOSPHATASE"/>
    <property type="match status" value="1"/>
</dbReference>
<keyword evidence="9" id="KW-0472">Membrane</keyword>
<evidence type="ECO:0000256" key="5">
    <source>
        <dbReference type="ARBA" id="ARBA00022723"/>
    </source>
</evidence>
<dbReference type="RefSeq" id="WP_152577176.1">
    <property type="nucleotide sequence ID" value="NZ_JAATJI010000001.1"/>
</dbReference>
<feature type="binding site" evidence="13">
    <location>
        <position position="337"/>
    </location>
    <ligand>
        <name>Zn(2+)</name>
        <dbReference type="ChEBI" id="CHEBI:29105"/>
        <label>2</label>
    </ligand>
</feature>
<keyword evidence="11" id="KW-0449">Lipoprotein</keyword>
<dbReference type="PANTHER" id="PTHR11596">
    <property type="entry name" value="ALKALINE PHOSPHATASE"/>
    <property type="match status" value="1"/>
</dbReference>
<comment type="subcellular location">
    <subcellularLocation>
        <location evidence="1">Cell membrane</location>
        <topology evidence="1">Lipid-anchor</topology>
        <topology evidence="1">GPI-anchor</topology>
    </subcellularLocation>
</comment>
<feature type="binding site" evidence="13">
    <location>
        <position position="62"/>
    </location>
    <ligand>
        <name>Zn(2+)</name>
        <dbReference type="ChEBI" id="CHEBI:29105"/>
        <label>2</label>
    </ligand>
</feature>
<feature type="binding site" evidence="13">
    <location>
        <position position="175"/>
    </location>
    <ligand>
        <name>Mg(2+)</name>
        <dbReference type="ChEBI" id="CHEBI:18420"/>
    </ligand>
</feature>
<dbReference type="CDD" id="cd16012">
    <property type="entry name" value="ALP"/>
    <property type="match status" value="1"/>
</dbReference>
<feature type="binding site" evidence="13">
    <location>
        <position position="341"/>
    </location>
    <ligand>
        <name>Zn(2+)</name>
        <dbReference type="ChEBI" id="CHEBI:29105"/>
        <label>2</label>
    </ligand>
</feature>
<feature type="binding site" evidence="13">
    <location>
        <position position="62"/>
    </location>
    <ligand>
        <name>Mg(2+)</name>
        <dbReference type="ChEBI" id="CHEBI:18420"/>
    </ligand>
</feature>
<name>A0A7C9KYA2_9SPHN</name>
<evidence type="ECO:0000256" key="9">
    <source>
        <dbReference type="ARBA" id="ARBA00023136"/>
    </source>
</evidence>
<dbReference type="SMART" id="SM00098">
    <property type="entry name" value="alkPPc"/>
    <property type="match status" value="1"/>
</dbReference>
<keyword evidence="6" id="KW-0378">Hydrolase</keyword>
<evidence type="ECO:0000256" key="11">
    <source>
        <dbReference type="ARBA" id="ARBA00023288"/>
    </source>
</evidence>
<dbReference type="SUPFAM" id="SSF53649">
    <property type="entry name" value="Alkaline phosphatase-like"/>
    <property type="match status" value="1"/>
</dbReference>
<dbReference type="GO" id="GO:0004035">
    <property type="term" value="F:alkaline phosphatase activity"/>
    <property type="evidence" value="ECO:0007669"/>
    <property type="project" value="TreeGrafter"/>
</dbReference>
<dbReference type="Pfam" id="PF00245">
    <property type="entry name" value="Alk_phosphatase"/>
    <property type="match status" value="1"/>
</dbReference>
<feature type="binding site" evidence="13">
    <location>
        <position position="379"/>
    </location>
    <ligand>
        <name>Zn(2+)</name>
        <dbReference type="ChEBI" id="CHEBI:29105"/>
        <label>2</label>
    </ligand>
</feature>
<evidence type="ECO:0000256" key="3">
    <source>
        <dbReference type="ARBA" id="ARBA00022553"/>
    </source>
</evidence>
<keyword evidence="2" id="KW-1003">Cell membrane</keyword>
<comment type="similarity">
    <text evidence="14">Belongs to the alkaline phosphatase family.</text>
</comment>
<reference evidence="15 16" key="1">
    <citation type="submission" date="2019-09" db="EMBL/GenBank/DDBJ databases">
        <title>Polymorphobacter sp. isolated from a lake in China.</title>
        <authorList>
            <person name="Liu Z."/>
        </authorList>
    </citation>
    <scope>NUCLEOTIDE SEQUENCE [LARGE SCALE GENOMIC DNA]</scope>
    <source>
        <strain evidence="15 16">D40P</strain>
    </source>
</reference>
<dbReference type="OrthoDB" id="9794455at2"/>
<evidence type="ECO:0000256" key="1">
    <source>
        <dbReference type="ARBA" id="ARBA00004609"/>
    </source>
</evidence>
<protein>
    <submittedName>
        <fullName evidence="15">Alkaline phosphatase</fullName>
    </submittedName>
</protein>
<feature type="binding site" evidence="13">
    <location>
        <position position="173"/>
    </location>
    <ligand>
        <name>Mg(2+)</name>
        <dbReference type="ChEBI" id="CHEBI:18420"/>
    </ligand>
</feature>
<feature type="binding site" evidence="13">
    <location>
        <position position="457"/>
    </location>
    <ligand>
        <name>Zn(2+)</name>
        <dbReference type="ChEBI" id="CHEBI:29105"/>
        <label>2</label>
    </ligand>
</feature>
<dbReference type="InterPro" id="IPR001952">
    <property type="entry name" value="Alkaline_phosphatase"/>
</dbReference>
<dbReference type="Proteomes" id="UP000481327">
    <property type="component" value="Unassembled WGS sequence"/>
</dbReference>
<gene>
    <name evidence="15" type="ORF">F3168_05475</name>
</gene>
<evidence type="ECO:0000256" key="8">
    <source>
        <dbReference type="ARBA" id="ARBA00022842"/>
    </source>
</evidence>
<evidence type="ECO:0000313" key="16">
    <source>
        <dbReference type="Proteomes" id="UP000481327"/>
    </source>
</evidence>
<organism evidence="15 16">
    <name type="scientific">Sandarakinorhabdus fusca</name>
    <dbReference type="NCBI Taxonomy" id="1439888"/>
    <lineage>
        <taxon>Bacteria</taxon>
        <taxon>Pseudomonadati</taxon>
        <taxon>Pseudomonadota</taxon>
        <taxon>Alphaproteobacteria</taxon>
        <taxon>Sphingomonadales</taxon>
        <taxon>Sphingosinicellaceae</taxon>
        <taxon>Sandarakinorhabdus</taxon>
    </lineage>
</organism>
<dbReference type="PRINTS" id="PR00113">
    <property type="entry name" value="ALKPHPHTASE"/>
</dbReference>
<keyword evidence="16" id="KW-1185">Reference proteome</keyword>
<keyword evidence="4" id="KW-0336">GPI-anchor</keyword>
<dbReference type="FunFam" id="3.40.720.10:FF:000008">
    <property type="entry name" value="Alkaline phosphatase"/>
    <property type="match status" value="1"/>
</dbReference>
<dbReference type="AlphaFoldDB" id="A0A7C9KYA2"/>
<dbReference type="GO" id="GO:0005886">
    <property type="term" value="C:plasma membrane"/>
    <property type="evidence" value="ECO:0007669"/>
    <property type="project" value="UniProtKB-SubCell"/>
</dbReference>
<evidence type="ECO:0000256" key="7">
    <source>
        <dbReference type="ARBA" id="ARBA00022833"/>
    </source>
</evidence>
<comment type="cofactor">
    <cofactor evidence="13">
        <name>Mg(2+)</name>
        <dbReference type="ChEBI" id="CHEBI:18420"/>
    </cofactor>
    <text evidence="13">Binds 1 Mg(2+) ion.</text>
</comment>
<dbReference type="Gene3D" id="3.40.720.10">
    <property type="entry name" value="Alkaline Phosphatase, subunit A"/>
    <property type="match status" value="1"/>
</dbReference>
<feature type="active site" description="Phosphoserine intermediate" evidence="12">
    <location>
        <position position="112"/>
    </location>
</feature>
<comment type="cofactor">
    <cofactor evidence="13">
        <name>Zn(2+)</name>
        <dbReference type="ChEBI" id="CHEBI:29105"/>
    </cofactor>
    <text evidence="13">Binds 2 Zn(2+) ions.</text>
</comment>